<reference evidence="1 2" key="1">
    <citation type="submission" date="2017-03" db="EMBL/GenBank/DDBJ databases">
        <authorList>
            <person name="Afonso C.L."/>
            <person name="Miller P.J."/>
            <person name="Scott M.A."/>
            <person name="Spackman E."/>
            <person name="Goraichik I."/>
            <person name="Dimitrov K.M."/>
            <person name="Suarez D.L."/>
            <person name="Swayne D.E."/>
        </authorList>
    </citation>
    <scope>NUCLEOTIDE SEQUENCE [LARGE SCALE GENOMIC DNA]</scope>
    <source>
        <strain evidence="1 2">CECT 7680</strain>
    </source>
</reference>
<organism evidence="1 2">
    <name type="scientific">Pseudoruegeria aquimaris</name>
    <dbReference type="NCBI Taxonomy" id="393663"/>
    <lineage>
        <taxon>Bacteria</taxon>
        <taxon>Pseudomonadati</taxon>
        <taxon>Pseudomonadota</taxon>
        <taxon>Alphaproteobacteria</taxon>
        <taxon>Rhodobacterales</taxon>
        <taxon>Roseobacteraceae</taxon>
        <taxon>Pseudoruegeria</taxon>
    </lineage>
</organism>
<proteinExistence type="predicted"/>
<dbReference type="RefSeq" id="WP_085868214.1">
    <property type="nucleotide sequence ID" value="NZ_FWFQ01000009.1"/>
</dbReference>
<dbReference type="EMBL" id="FWFQ01000009">
    <property type="protein sequence ID" value="SLN34843.1"/>
    <property type="molecule type" value="Genomic_DNA"/>
</dbReference>
<sequence length="438" mass="47263">MTPLNPIRKVPAPAGYGAGDVLVVFGEVFGRGYVNGLIDAAEKAGMTVLYGTVGRRDAEGNLRPLTDAELAEKGHGPIINVPLEAGFDKEKGSDGLTLSDRLNALGKDWENGSLDMAAIEETRQKGEARFKASVAAFMAALKPHLPEGANVLFAHTMAGGIPASKRVLSVSNRVFKGTGARFQSSETYWNSPIGRACEISFEEVTARTLKHLVEGSAELRAEIEAKGGRVNYVAYGYHGTECLIDGSYQWQTYAPYLQGFAKMKLEDLAAEARATGVNVSVYNAPEILTNSSGVFVGVELPLYRLLNALDHEAESAPLSATVKANCAAKLTDGEAALARVQEILDTYHADPATQYMRVFENWPQHNTQEQMDIMLGSSAELRAMHKDSDDLMTSYLSQLVFTACGHIMLHQSWTADSAAYWMGHDVVSKTLGVTGLPG</sequence>
<accession>A0A1Y5SAR1</accession>
<dbReference type="InterPro" id="IPR053909">
    <property type="entry name" value="FabMG"/>
</dbReference>
<gene>
    <name evidence="1" type="ORF">PSA7680_01643</name>
</gene>
<dbReference type="OrthoDB" id="7374356at2"/>
<dbReference type="Pfam" id="PF22046">
    <property type="entry name" value="FabMG"/>
    <property type="match status" value="1"/>
</dbReference>
<dbReference type="Proteomes" id="UP000193409">
    <property type="component" value="Unassembled WGS sequence"/>
</dbReference>
<evidence type="ECO:0000313" key="2">
    <source>
        <dbReference type="Proteomes" id="UP000193409"/>
    </source>
</evidence>
<name>A0A1Y5SAR1_9RHOB</name>
<evidence type="ECO:0000313" key="1">
    <source>
        <dbReference type="EMBL" id="SLN34843.1"/>
    </source>
</evidence>
<dbReference type="AlphaFoldDB" id="A0A1Y5SAR1"/>
<keyword evidence="2" id="KW-1185">Reference proteome</keyword>
<protein>
    <submittedName>
        <fullName evidence="1">Uncharacterized protein</fullName>
    </submittedName>
</protein>